<evidence type="ECO:0008006" key="9">
    <source>
        <dbReference type="Google" id="ProtNLM"/>
    </source>
</evidence>
<proteinExistence type="predicted"/>
<keyword evidence="2" id="KW-1003">Cell membrane</keyword>
<gene>
    <name evidence="7" type="ordered locus">DGo_PA0089</name>
</gene>
<feature type="transmembrane region" description="Helical" evidence="6">
    <location>
        <begin position="66"/>
        <end position="83"/>
    </location>
</feature>
<feature type="transmembrane region" description="Helical" evidence="6">
    <location>
        <begin position="95"/>
        <end position="114"/>
    </location>
</feature>
<dbReference type="EMBL" id="CP002192">
    <property type="protein sequence ID" value="AFD26975.1"/>
    <property type="molecule type" value="Genomic_DNA"/>
</dbReference>
<evidence type="ECO:0000313" key="8">
    <source>
        <dbReference type="Proteomes" id="UP000007575"/>
    </source>
</evidence>
<evidence type="ECO:0000256" key="1">
    <source>
        <dbReference type="ARBA" id="ARBA00004651"/>
    </source>
</evidence>
<feature type="transmembrane region" description="Helical" evidence="6">
    <location>
        <begin position="121"/>
        <end position="140"/>
    </location>
</feature>
<keyword evidence="8" id="KW-1185">Reference proteome</keyword>
<evidence type="ECO:0000313" key="7">
    <source>
        <dbReference type="EMBL" id="AFD26975.1"/>
    </source>
</evidence>
<evidence type="ECO:0000256" key="2">
    <source>
        <dbReference type="ARBA" id="ARBA00022475"/>
    </source>
</evidence>
<evidence type="ECO:0000256" key="5">
    <source>
        <dbReference type="ARBA" id="ARBA00023136"/>
    </source>
</evidence>
<dbReference type="RefSeq" id="WP_014695493.1">
    <property type="nucleotide sequence ID" value="NC_017805.1"/>
</dbReference>
<feature type="transmembrane region" description="Helical" evidence="6">
    <location>
        <begin position="41"/>
        <end position="59"/>
    </location>
</feature>
<evidence type="ECO:0000256" key="4">
    <source>
        <dbReference type="ARBA" id="ARBA00022989"/>
    </source>
</evidence>
<dbReference type="KEGG" id="dgo:DGo_PA0089"/>
<comment type="subcellular location">
    <subcellularLocation>
        <location evidence="1">Cell membrane</location>
        <topology evidence="1">Multi-pass membrane protein</topology>
    </subcellularLocation>
</comment>
<geneLocation type="plasmid" evidence="7 8">
    <name>P1</name>
</geneLocation>
<dbReference type="Proteomes" id="UP000007575">
    <property type="component" value="Plasmid P1"/>
</dbReference>
<dbReference type="GO" id="GO:0005886">
    <property type="term" value="C:plasma membrane"/>
    <property type="evidence" value="ECO:0007669"/>
    <property type="project" value="UniProtKB-SubCell"/>
</dbReference>
<organism evidence="7 8">
    <name type="scientific">Deinococcus gobiensis (strain DSM 21396 / JCM 16679 / CGMCC 1.7299 / I-0)</name>
    <dbReference type="NCBI Taxonomy" id="745776"/>
    <lineage>
        <taxon>Bacteria</taxon>
        <taxon>Thermotogati</taxon>
        <taxon>Deinococcota</taxon>
        <taxon>Deinococci</taxon>
        <taxon>Deinococcales</taxon>
        <taxon>Deinococcaceae</taxon>
        <taxon>Deinococcus</taxon>
    </lineage>
</organism>
<dbReference type="InterPro" id="IPR019108">
    <property type="entry name" value="Caa3_assmbl_CtaG-rel"/>
</dbReference>
<evidence type="ECO:0000256" key="6">
    <source>
        <dbReference type="SAM" id="Phobius"/>
    </source>
</evidence>
<evidence type="ECO:0000256" key="3">
    <source>
        <dbReference type="ARBA" id="ARBA00022692"/>
    </source>
</evidence>
<keyword evidence="4 6" id="KW-1133">Transmembrane helix</keyword>
<dbReference type="Pfam" id="PF09678">
    <property type="entry name" value="Caa3_CtaG"/>
    <property type="match status" value="1"/>
</dbReference>
<keyword evidence="7" id="KW-0614">Plasmid</keyword>
<dbReference type="PATRIC" id="fig|745776.4.peg.3127"/>
<name>H8H0V6_DEIGI</name>
<feature type="transmembrane region" description="Helical" evidence="6">
    <location>
        <begin position="160"/>
        <end position="183"/>
    </location>
</feature>
<sequence length="195" mass="19641">MNRPVLPRLWLAGAALATLGALALYASGAAAAPWSFSRHMGAHLLLSLAAAPLLVAAWPAPRRPRVGALPGFLILNAVTYGLHLPSAAHALMTPAGLGLEAALFLGAGLLFWLAAARGGPAAAVLLLAQMAACALLGAAITFSRGAYPMTAPADTALGGVLMWVAGGLVVMAAAFAVLIGLLARSSAKESHEQLL</sequence>
<keyword evidence="5 6" id="KW-0472">Membrane</keyword>
<protein>
    <recommendedName>
        <fullName evidence="9">Cytochrome c oxidase assembly protein</fullName>
    </recommendedName>
</protein>
<accession>H8H0V6</accession>
<keyword evidence="3 6" id="KW-0812">Transmembrane</keyword>
<dbReference type="AlphaFoldDB" id="H8H0V6"/>
<reference evidence="7 8" key="1">
    <citation type="journal article" date="2012" name="PLoS ONE">
        <title>Genome sequence and transcriptome analysis of the radioresistant bacterium Deinococcus gobiensis: insights into the extreme environmental adaptations.</title>
        <authorList>
            <person name="Yuan M."/>
            <person name="Chen M."/>
            <person name="Zhang W."/>
            <person name="Lu W."/>
            <person name="Wang J."/>
            <person name="Yang M."/>
            <person name="Zhao P."/>
            <person name="Tang R."/>
            <person name="Li X."/>
            <person name="Hao Y."/>
            <person name="Zhou Z."/>
            <person name="Zhan Y."/>
            <person name="Yu H."/>
            <person name="Teng C."/>
            <person name="Yan Y."/>
            <person name="Ping S."/>
            <person name="Wang Y."/>
            <person name="Lin M."/>
        </authorList>
    </citation>
    <scope>NUCLEOTIDE SEQUENCE [LARGE SCALE GENOMIC DNA]</scope>
    <source>
        <strain evidence="8">DSM 21396 / JCM 16679 / CGMCC 1.7299 / I-0</strain>
        <plasmid evidence="7">P1</plasmid>
    </source>
</reference>
<dbReference type="HOGENOM" id="CLU_1394330_0_0_0"/>